<sequence>MSMEGGCTCRNVRYRLNGRPLIVHACHCTWCQRETGTVHALNAMYEAERVEHIAAEPEIVDTPSASGKGQKIARCPICKVAVWSNYPGAGPAVRFVRVGTLDDPSQCPPDAHIFTSSKQPWVTFPPGAKVFAEYYDRKEVWPQEAQERWRVLREKMKKV</sequence>
<dbReference type="Gene3D" id="3.90.1590.10">
    <property type="entry name" value="glutathione-dependent formaldehyde- activating enzyme (gfa)"/>
    <property type="match status" value="1"/>
</dbReference>
<gene>
    <name evidence="6" type="ORF">SAMN05216337_1013102</name>
</gene>
<name>A0A1G6WA84_9BRAD</name>
<protein>
    <submittedName>
        <fullName evidence="6">Uncharacterized conserved protein</fullName>
    </submittedName>
</protein>
<dbReference type="Pfam" id="PF04828">
    <property type="entry name" value="GFA"/>
    <property type="match status" value="1"/>
</dbReference>
<dbReference type="GO" id="GO:0046872">
    <property type="term" value="F:metal ion binding"/>
    <property type="evidence" value="ECO:0007669"/>
    <property type="project" value="UniProtKB-KW"/>
</dbReference>
<dbReference type="Proteomes" id="UP000199245">
    <property type="component" value="Unassembled WGS sequence"/>
</dbReference>
<evidence type="ECO:0000256" key="1">
    <source>
        <dbReference type="ARBA" id="ARBA00005495"/>
    </source>
</evidence>
<evidence type="ECO:0000256" key="2">
    <source>
        <dbReference type="ARBA" id="ARBA00022723"/>
    </source>
</evidence>
<dbReference type="InterPro" id="IPR006913">
    <property type="entry name" value="CENP-V/GFA"/>
</dbReference>
<evidence type="ECO:0000313" key="6">
    <source>
        <dbReference type="EMBL" id="SDD62772.1"/>
    </source>
</evidence>
<dbReference type="InterPro" id="IPR011057">
    <property type="entry name" value="Mss4-like_sf"/>
</dbReference>
<keyword evidence="3" id="KW-0862">Zinc</keyword>
<keyword evidence="2" id="KW-0479">Metal-binding</keyword>
<proteinExistence type="inferred from homology"/>
<dbReference type="EMBL" id="FMZW01000013">
    <property type="protein sequence ID" value="SDD62772.1"/>
    <property type="molecule type" value="Genomic_DNA"/>
</dbReference>
<dbReference type="PANTHER" id="PTHR33337:SF33">
    <property type="entry name" value="CENP-V_GFA DOMAIN-CONTAINING PROTEIN"/>
    <property type="match status" value="1"/>
</dbReference>
<dbReference type="PANTHER" id="PTHR33337">
    <property type="entry name" value="GFA DOMAIN-CONTAINING PROTEIN"/>
    <property type="match status" value="1"/>
</dbReference>
<reference evidence="6 7" key="1">
    <citation type="submission" date="2016-10" db="EMBL/GenBank/DDBJ databases">
        <authorList>
            <person name="de Groot N.N."/>
        </authorList>
    </citation>
    <scope>NUCLEOTIDE SEQUENCE [LARGE SCALE GENOMIC DNA]</scope>
    <source>
        <strain evidence="6 7">R5</strain>
    </source>
</reference>
<dbReference type="RefSeq" id="WP_092083300.1">
    <property type="nucleotide sequence ID" value="NZ_FMZW01000013.1"/>
</dbReference>
<organism evidence="6 7">
    <name type="scientific">Bradyrhizobium brasilense</name>
    <dbReference type="NCBI Taxonomy" id="1419277"/>
    <lineage>
        <taxon>Bacteria</taxon>
        <taxon>Pseudomonadati</taxon>
        <taxon>Pseudomonadota</taxon>
        <taxon>Alphaproteobacteria</taxon>
        <taxon>Hyphomicrobiales</taxon>
        <taxon>Nitrobacteraceae</taxon>
        <taxon>Bradyrhizobium</taxon>
    </lineage>
</organism>
<keyword evidence="4" id="KW-0456">Lyase</keyword>
<feature type="domain" description="CENP-V/GFA" evidence="5">
    <location>
        <begin position="3"/>
        <end position="122"/>
    </location>
</feature>
<evidence type="ECO:0000256" key="3">
    <source>
        <dbReference type="ARBA" id="ARBA00022833"/>
    </source>
</evidence>
<accession>A0A1G6WA84</accession>
<comment type="similarity">
    <text evidence="1">Belongs to the Gfa family.</text>
</comment>
<evidence type="ECO:0000313" key="7">
    <source>
        <dbReference type="Proteomes" id="UP000199245"/>
    </source>
</evidence>
<dbReference type="SUPFAM" id="SSF51316">
    <property type="entry name" value="Mss4-like"/>
    <property type="match status" value="1"/>
</dbReference>
<evidence type="ECO:0000256" key="4">
    <source>
        <dbReference type="ARBA" id="ARBA00023239"/>
    </source>
</evidence>
<dbReference type="AlphaFoldDB" id="A0A1G6WA84"/>
<dbReference type="PROSITE" id="PS51891">
    <property type="entry name" value="CENP_V_GFA"/>
    <property type="match status" value="1"/>
</dbReference>
<dbReference type="GO" id="GO:0016846">
    <property type="term" value="F:carbon-sulfur lyase activity"/>
    <property type="evidence" value="ECO:0007669"/>
    <property type="project" value="InterPro"/>
</dbReference>
<evidence type="ECO:0000259" key="5">
    <source>
        <dbReference type="PROSITE" id="PS51891"/>
    </source>
</evidence>